<organism evidence="3 4">
    <name type="scientific">Onchocerca volvulus</name>
    <dbReference type="NCBI Taxonomy" id="6282"/>
    <lineage>
        <taxon>Eukaryota</taxon>
        <taxon>Metazoa</taxon>
        <taxon>Ecdysozoa</taxon>
        <taxon>Nematoda</taxon>
        <taxon>Chromadorea</taxon>
        <taxon>Rhabditida</taxon>
        <taxon>Spirurina</taxon>
        <taxon>Spiruromorpha</taxon>
        <taxon>Filarioidea</taxon>
        <taxon>Onchocercidae</taxon>
        <taxon>Onchocerca</taxon>
    </lineage>
</organism>
<feature type="compositionally biased region" description="Basic and acidic residues" evidence="1">
    <location>
        <begin position="219"/>
        <end position="236"/>
    </location>
</feature>
<dbReference type="OMA" id="MTEYFIA"/>
<dbReference type="Pfam" id="PF00566">
    <property type="entry name" value="RabGAP-TBC"/>
    <property type="match status" value="1"/>
</dbReference>
<dbReference type="FunFam" id="1.10.8.270:FF:000008">
    <property type="entry name" value="Putative TBC1 domain family member 14"/>
    <property type="match status" value="1"/>
</dbReference>
<dbReference type="GO" id="GO:0005773">
    <property type="term" value="C:vacuole"/>
    <property type="evidence" value="ECO:0007669"/>
    <property type="project" value="UniProtKB-ARBA"/>
</dbReference>
<dbReference type="SMART" id="SM00164">
    <property type="entry name" value="TBC"/>
    <property type="match status" value="1"/>
</dbReference>
<feature type="domain" description="Rab-GAP TBC" evidence="2">
    <location>
        <begin position="421"/>
        <end position="653"/>
    </location>
</feature>
<feature type="compositionally biased region" description="Low complexity" evidence="1">
    <location>
        <begin position="189"/>
        <end position="205"/>
    </location>
</feature>
<feature type="compositionally biased region" description="Acidic residues" evidence="1">
    <location>
        <begin position="237"/>
        <end position="255"/>
    </location>
</feature>
<accession>A0A8R1Y483</accession>
<dbReference type="InterPro" id="IPR000195">
    <property type="entry name" value="Rab-GAP-TBC_dom"/>
</dbReference>
<dbReference type="Proteomes" id="UP000024404">
    <property type="component" value="Unassembled WGS sequence"/>
</dbReference>
<protein>
    <submittedName>
        <fullName evidence="3">Rab-GAP TBC domain-containing protein</fullName>
    </submittedName>
</protein>
<dbReference type="GO" id="GO:0005096">
    <property type="term" value="F:GTPase activator activity"/>
    <property type="evidence" value="ECO:0007669"/>
    <property type="project" value="TreeGrafter"/>
</dbReference>
<dbReference type="GO" id="GO:0016192">
    <property type="term" value="P:vesicle-mediated transport"/>
    <property type="evidence" value="ECO:0007669"/>
    <property type="project" value="UniProtKB-ARBA"/>
</dbReference>
<dbReference type="EMBL" id="CMVM020000250">
    <property type="status" value="NOT_ANNOTATED_CDS"/>
    <property type="molecule type" value="Genomic_DNA"/>
</dbReference>
<dbReference type="PANTHER" id="PTHR47219:SF15">
    <property type="entry name" value="TBC1 DOMAIN FAMILY MEMBER 12 ISOFORM X1"/>
    <property type="match status" value="1"/>
</dbReference>
<dbReference type="Gene3D" id="1.10.10.750">
    <property type="entry name" value="Ypt/Rab-GAP domain of gyp1p, domain 1"/>
    <property type="match status" value="1"/>
</dbReference>
<reference evidence="3" key="2">
    <citation type="submission" date="2022-06" db="UniProtKB">
        <authorList>
            <consortium name="EnsemblMetazoa"/>
        </authorList>
    </citation>
    <scope>IDENTIFICATION</scope>
</reference>
<evidence type="ECO:0000256" key="1">
    <source>
        <dbReference type="SAM" id="MobiDB-lite"/>
    </source>
</evidence>
<dbReference type="GO" id="GO:0031267">
    <property type="term" value="F:small GTPase binding"/>
    <property type="evidence" value="ECO:0007669"/>
    <property type="project" value="TreeGrafter"/>
</dbReference>
<dbReference type="Gene3D" id="1.10.8.270">
    <property type="entry name" value="putative rabgap domain of human tbc1 domain family member 14 like domains"/>
    <property type="match status" value="1"/>
</dbReference>
<dbReference type="InterPro" id="IPR050302">
    <property type="entry name" value="Rab_GAP_TBC_domain"/>
</dbReference>
<dbReference type="FunFam" id="1.10.472.80:FF:000006">
    <property type="entry name" value="TBC1 domain family member 14"/>
    <property type="match status" value="1"/>
</dbReference>
<dbReference type="AlphaFoldDB" id="A0A8R1Y483"/>
<dbReference type="EnsemblMetazoa" id="OVOC8957.1">
    <property type="protein sequence ID" value="OVOC8957.1"/>
    <property type="gene ID" value="WBGene00245766"/>
</dbReference>
<feature type="region of interest" description="Disordered" evidence="1">
    <location>
        <begin position="16"/>
        <end position="36"/>
    </location>
</feature>
<feature type="region of interest" description="Disordered" evidence="1">
    <location>
        <begin position="171"/>
        <end position="255"/>
    </location>
</feature>
<dbReference type="Gene3D" id="1.10.472.80">
    <property type="entry name" value="Ypt/Rab-GAP domain of gyp1p, domain 3"/>
    <property type="match status" value="1"/>
</dbReference>
<proteinExistence type="predicted"/>
<evidence type="ECO:0000313" key="3">
    <source>
        <dbReference type="EnsemblMetazoa" id="OVOC8957.1"/>
    </source>
</evidence>
<dbReference type="PROSITE" id="PS50086">
    <property type="entry name" value="TBC_RABGAP"/>
    <property type="match status" value="1"/>
</dbReference>
<dbReference type="SUPFAM" id="SSF47923">
    <property type="entry name" value="Ypt/Rab-GAP domain of gyp1p"/>
    <property type="match status" value="2"/>
</dbReference>
<sequence>MAKLFVIRPLASRAYEKQKQKYQGDEQRKVNEKKKEGLRKDEVIALSIPGSLETVLENLPLVYNPSDNSLQQATVNEGSNDAEEKISFKRGHRRRSSYESAQIQLTYHPRRSCFHRNIHWINNKSLTTPSSFLKSQSQSLSKMMKAPLSSLDSNYLSRSISFKDDDVKEVCDRHPDNSSFASSTTITNSGTMATTTSSITTTGTAPDSAIDESLSSKRSSLDRHSELSSGIIHDDDSVGDEERDSDDGIGFDNVDDNIRKRSKKSARNALSLLSSTFARKLFLRNKQQEHQHTSSWRIFGSKQCKSDVARTASIATSASCSSEVDDICCSTTGLILEDRPSSLPAKSVTEQRRHEAQYLALIEATKRQEAQRVRQRQQLLEMKRKEEDETAAAAEVWCSRILPNWENMKDRKYCRDLWWRGIPSKVRGHVWSLAIGNELNVTPELYEICVARARQYAFALTTTRQCGTNSSVTGSIDVDQRFIPPIYSKADTDVEKPIGRESTLELIHLDISRTFPHLGFFQKGGPYEELLLDLLGAYVCYRPDIGYVQSMCFLGAMLLLQMDQPYQSFQAFANLLNRPLMLAFFGLRQPQMTVYFIAYDQYFEQELPKLHHHFDVLDVRPDIYLIEWIYTLYAKSLPFDICCRVWDVFLRDGEQFIFNIALGIMHLYESELENMNDFDAVVYFLTHLPQSMNINQLFDATEPFIKSSSSNVSEHGNGKKRSFQQIHSDVSERIAQASVMTGGNCKFDLFPSTVDILHGNGEPSIRSCEGGSYRSVGINGINKNSHNIAEQQASTLRFNVCNMKMSKSLTKFVDDLLRDSSTKESDVHAGVFPKSRAPTAV</sequence>
<evidence type="ECO:0000259" key="2">
    <source>
        <dbReference type="PROSITE" id="PS50086"/>
    </source>
</evidence>
<dbReference type="InterPro" id="IPR035969">
    <property type="entry name" value="Rab-GAP_TBC_sf"/>
</dbReference>
<feature type="compositionally biased region" description="Polar residues" evidence="1">
    <location>
        <begin position="177"/>
        <end position="188"/>
    </location>
</feature>
<reference evidence="4" key="1">
    <citation type="submission" date="2013-10" db="EMBL/GenBank/DDBJ databases">
        <title>Genome sequencing of Onchocerca volvulus.</title>
        <authorList>
            <person name="Cotton J."/>
            <person name="Tsai J."/>
            <person name="Stanley E."/>
            <person name="Tracey A."/>
            <person name="Holroyd N."/>
            <person name="Lustigman S."/>
            <person name="Berriman M."/>
        </authorList>
    </citation>
    <scope>NUCLEOTIDE SEQUENCE</scope>
</reference>
<evidence type="ECO:0000313" key="4">
    <source>
        <dbReference type="Proteomes" id="UP000024404"/>
    </source>
</evidence>
<keyword evidence="4" id="KW-1185">Reference proteome</keyword>
<name>A0A8R1Y483_ONCVO</name>
<dbReference type="PANTHER" id="PTHR47219">
    <property type="entry name" value="RAB GTPASE-ACTIVATING PROTEIN 1-LIKE"/>
    <property type="match status" value="1"/>
</dbReference>
<dbReference type="GO" id="GO:0031410">
    <property type="term" value="C:cytoplasmic vesicle"/>
    <property type="evidence" value="ECO:0007669"/>
    <property type="project" value="UniProtKB-ARBA"/>
</dbReference>